<dbReference type="Proteomes" id="UP000838749">
    <property type="component" value="Unassembled WGS sequence"/>
</dbReference>
<protein>
    <recommendedName>
        <fullName evidence="3">Aminoacyl-transfer RNA synthetases class-II family profile domain-containing protein</fullName>
    </recommendedName>
</protein>
<dbReference type="RefSeq" id="WP_234540874.1">
    <property type="nucleotide sequence ID" value="NZ_CAKMAB010000043.1"/>
</dbReference>
<comment type="caution">
    <text evidence="1">The sequence shown here is derived from an EMBL/GenBank/DDBJ whole genome shotgun (WGS) entry which is preliminary data.</text>
</comment>
<keyword evidence="2" id="KW-1185">Reference proteome</keyword>
<accession>A0ABM9BKN5</accession>
<reference evidence="1" key="1">
    <citation type="submission" date="2021-12" db="EMBL/GenBank/DDBJ databases">
        <authorList>
            <person name="Criscuolo A."/>
        </authorList>
    </citation>
    <scope>NUCLEOTIDE SEQUENCE</scope>
    <source>
        <strain evidence="1">CIP111894</strain>
    </source>
</reference>
<proteinExistence type="predicted"/>
<dbReference type="InterPro" id="IPR045864">
    <property type="entry name" value="aa-tRNA-synth_II/BPL/LPL"/>
</dbReference>
<dbReference type="SUPFAM" id="SSF55681">
    <property type="entry name" value="Class II aaRS and biotin synthetases"/>
    <property type="match status" value="1"/>
</dbReference>
<evidence type="ECO:0000313" key="2">
    <source>
        <dbReference type="Proteomes" id="UP000838749"/>
    </source>
</evidence>
<evidence type="ECO:0008006" key="3">
    <source>
        <dbReference type="Google" id="ProtNLM"/>
    </source>
</evidence>
<dbReference type="EMBL" id="CAKMAB010000043">
    <property type="protein sequence ID" value="CAH1058988.1"/>
    <property type="molecule type" value="Genomic_DNA"/>
</dbReference>
<sequence>MKILLLDYRRDLEKGELLKLISFVSADIIGFEERDHKIALQVQDNGDLEQIEFNFNQLMEKYCSPKENEYIYFQHKHSKNQKYYNTHSIYESDRIESFEKGLIGFKKEAVHLFNYFSSIFRTFAIEEHAEERIYPTLLPMEVYKKTGYLKSSPQYSMFCCDVLESMDSISDLNELAGHSDVHHVLSEPALALSPSACFHTYKELENQSLKTSQSLTFTQKVFRNEGRFNWNEFGRLRDYHVREIVFIGDAQYVLNQRNRIMDKVASLMQQLNLSGQIAAASDPFIIPEMQSYKKIQQFEKSKYELRLSTSEENSLACASFNLHGISFTKAFHIEVENCSRTVTGCIGFGIERWVLAFMCQYGIHYEKWPAMVLESMK</sequence>
<gene>
    <name evidence="1" type="ORF">PAECIP111894_05174</name>
</gene>
<evidence type="ECO:0000313" key="1">
    <source>
        <dbReference type="EMBL" id="CAH1058988.1"/>
    </source>
</evidence>
<name>A0ABM9BKN5_9BACL</name>
<organism evidence="1 2">
    <name type="scientific">Paenibacillus pseudetheri</name>
    <dbReference type="NCBI Taxonomy" id="2897682"/>
    <lineage>
        <taxon>Bacteria</taxon>
        <taxon>Bacillati</taxon>
        <taxon>Bacillota</taxon>
        <taxon>Bacilli</taxon>
        <taxon>Bacillales</taxon>
        <taxon>Paenibacillaceae</taxon>
        <taxon>Paenibacillus</taxon>
    </lineage>
</organism>
<dbReference type="Gene3D" id="3.30.930.10">
    <property type="entry name" value="Bira Bifunctional Protein, Domain 2"/>
    <property type="match status" value="1"/>
</dbReference>